<dbReference type="Proteomes" id="UP001219355">
    <property type="component" value="Chromosome 1"/>
</dbReference>
<feature type="compositionally biased region" description="Polar residues" evidence="1">
    <location>
        <begin position="93"/>
        <end position="109"/>
    </location>
</feature>
<evidence type="ECO:0000256" key="1">
    <source>
        <dbReference type="SAM" id="MobiDB-lite"/>
    </source>
</evidence>
<protein>
    <submittedName>
        <fullName evidence="2">Uncharacterized protein</fullName>
    </submittedName>
</protein>
<feature type="compositionally biased region" description="Polar residues" evidence="1">
    <location>
        <begin position="164"/>
        <end position="174"/>
    </location>
</feature>
<accession>A0AAF0DBY7</accession>
<evidence type="ECO:0000313" key="3">
    <source>
        <dbReference type="Proteomes" id="UP001219355"/>
    </source>
</evidence>
<evidence type="ECO:0000313" key="2">
    <source>
        <dbReference type="EMBL" id="WEW55463.1"/>
    </source>
</evidence>
<dbReference type="InterPro" id="IPR025040">
    <property type="entry name" value="DUF3984"/>
</dbReference>
<reference evidence="2" key="1">
    <citation type="submission" date="2023-03" db="EMBL/GenBank/DDBJ databases">
        <title>Emydomyces testavorans Genome Sequence.</title>
        <authorList>
            <person name="Hoyer L."/>
        </authorList>
    </citation>
    <scope>NUCLEOTIDE SEQUENCE</scope>
    <source>
        <strain evidence="2">16-2883</strain>
    </source>
</reference>
<sequence length="432" mass="48115">MERQPQSSSHSRSSSSGFRSRRSYPNLQHISLAPLTSRFPLDDDDGDASRKEGDYPPSMSYYSTTSVPATPPVLSDSRNVSSTNLAKRERSSGTKPMSDTGLDSLSIQRPSHHHRTQSHNPRGRLSRDRAQHEDNEWLLRAGLALATSTREEKGQSWLVKRESSTSLVSDLNQGSDRRPYLPHSQTARRYRSAVSTPVALSRRGSKSQVASPHSSRASFLTAADGVFSRRSGEQTPSHHQAEFVPDFVDHSIRDEMRSIMSQGHNNHHNSPRVDNGNKNIETPSFDYNSRRSSVFDRTFSHPETESSSSESDEESEFGEVEMQRLTRQQGFGLGPWVDRLVEWTLFRVDEESSSAADRHWTDEHDALVGNSTPRKETAITFIEDQSDSEGDMDCQSADIAGDSLPPGSSEGPGKQGGWADVTWLLRAARNAF</sequence>
<feature type="region of interest" description="Disordered" evidence="1">
    <location>
        <begin position="1"/>
        <end position="130"/>
    </location>
</feature>
<feature type="compositionally biased region" description="Polar residues" evidence="1">
    <location>
        <begin position="206"/>
        <end position="217"/>
    </location>
</feature>
<gene>
    <name evidence="2" type="ORF">PRK78_000894</name>
</gene>
<feature type="compositionally biased region" description="Polar residues" evidence="1">
    <location>
        <begin position="276"/>
        <end position="292"/>
    </location>
</feature>
<proteinExistence type="predicted"/>
<feature type="compositionally biased region" description="Low complexity" evidence="1">
    <location>
        <begin position="55"/>
        <end position="66"/>
    </location>
</feature>
<organism evidence="2 3">
    <name type="scientific">Emydomyces testavorans</name>
    <dbReference type="NCBI Taxonomy" id="2070801"/>
    <lineage>
        <taxon>Eukaryota</taxon>
        <taxon>Fungi</taxon>
        <taxon>Dikarya</taxon>
        <taxon>Ascomycota</taxon>
        <taxon>Pezizomycotina</taxon>
        <taxon>Eurotiomycetes</taxon>
        <taxon>Eurotiomycetidae</taxon>
        <taxon>Onygenales</taxon>
        <taxon>Nannizziopsiaceae</taxon>
        <taxon>Emydomyces</taxon>
    </lineage>
</organism>
<feature type="compositionally biased region" description="Basic and acidic residues" evidence="1">
    <location>
        <begin position="149"/>
        <end position="163"/>
    </location>
</feature>
<feature type="compositionally biased region" description="Low complexity" evidence="1">
    <location>
        <begin position="7"/>
        <end position="18"/>
    </location>
</feature>
<feature type="compositionally biased region" description="Basic residues" evidence="1">
    <location>
        <begin position="110"/>
        <end position="124"/>
    </location>
</feature>
<dbReference type="EMBL" id="CP120627">
    <property type="protein sequence ID" value="WEW55463.1"/>
    <property type="molecule type" value="Genomic_DNA"/>
</dbReference>
<feature type="compositionally biased region" description="Acidic residues" evidence="1">
    <location>
        <begin position="310"/>
        <end position="319"/>
    </location>
</feature>
<feature type="region of interest" description="Disordered" evidence="1">
    <location>
        <begin position="261"/>
        <end position="320"/>
    </location>
</feature>
<feature type="region of interest" description="Disordered" evidence="1">
    <location>
        <begin position="149"/>
        <end position="217"/>
    </location>
</feature>
<feature type="compositionally biased region" description="Polar residues" evidence="1">
    <location>
        <begin position="76"/>
        <end position="85"/>
    </location>
</feature>
<name>A0AAF0DBY7_9EURO</name>
<dbReference type="AlphaFoldDB" id="A0AAF0DBY7"/>
<keyword evidence="3" id="KW-1185">Reference proteome</keyword>
<feature type="region of interest" description="Disordered" evidence="1">
    <location>
        <begin position="384"/>
        <end position="417"/>
    </location>
</feature>
<dbReference type="Pfam" id="PF13136">
    <property type="entry name" value="DUF3984"/>
    <property type="match status" value="1"/>
</dbReference>